<dbReference type="EMBL" id="JARIHO010000020">
    <property type="protein sequence ID" value="KAJ7347096.1"/>
    <property type="molecule type" value="Genomic_DNA"/>
</dbReference>
<evidence type="ECO:0000313" key="2">
    <source>
        <dbReference type="EMBL" id="KAJ7347096.1"/>
    </source>
</evidence>
<dbReference type="GO" id="GO:0070125">
    <property type="term" value="P:mitochondrial translational elongation"/>
    <property type="evidence" value="ECO:0007669"/>
    <property type="project" value="TreeGrafter"/>
</dbReference>
<comment type="caution">
    <text evidence="2">The sequence shown here is derived from an EMBL/GenBank/DDBJ whole genome shotgun (WGS) entry which is preliminary data.</text>
</comment>
<feature type="compositionally biased region" description="Basic and acidic residues" evidence="1">
    <location>
        <begin position="721"/>
        <end position="735"/>
    </location>
</feature>
<dbReference type="GO" id="GO:0061749">
    <property type="term" value="F:forked DNA-dependent helicase activity"/>
    <property type="evidence" value="ECO:0007669"/>
    <property type="project" value="TreeGrafter"/>
</dbReference>
<dbReference type="GO" id="GO:0032042">
    <property type="term" value="P:mitochondrial DNA metabolic process"/>
    <property type="evidence" value="ECO:0007669"/>
    <property type="project" value="TreeGrafter"/>
</dbReference>
<dbReference type="GO" id="GO:0036121">
    <property type="term" value="F:double-stranded DNA helicase activity"/>
    <property type="evidence" value="ECO:0007669"/>
    <property type="project" value="TreeGrafter"/>
</dbReference>
<dbReference type="PANTHER" id="PTHR47396">
    <property type="entry name" value="TYPE I RESTRICTION ENZYME ECOKI R PROTEIN"/>
    <property type="match status" value="1"/>
</dbReference>
<organism evidence="2 3">
    <name type="scientific">Mycena albidolilacea</name>
    <dbReference type="NCBI Taxonomy" id="1033008"/>
    <lineage>
        <taxon>Eukaryota</taxon>
        <taxon>Fungi</taxon>
        <taxon>Dikarya</taxon>
        <taxon>Basidiomycota</taxon>
        <taxon>Agaricomycotina</taxon>
        <taxon>Agaricomycetes</taxon>
        <taxon>Agaricomycetidae</taxon>
        <taxon>Agaricales</taxon>
        <taxon>Marasmiineae</taxon>
        <taxon>Mycenaceae</taxon>
        <taxon>Mycena</taxon>
    </lineage>
</organism>
<dbReference type="GO" id="GO:0000403">
    <property type="term" value="F:Y-form DNA binding"/>
    <property type="evidence" value="ECO:0007669"/>
    <property type="project" value="TreeGrafter"/>
</dbReference>
<keyword evidence="3" id="KW-1185">Reference proteome</keyword>
<feature type="region of interest" description="Disordered" evidence="1">
    <location>
        <begin position="668"/>
        <end position="687"/>
    </location>
</feature>
<dbReference type="InterPro" id="IPR050742">
    <property type="entry name" value="Helicase_Restrict-Modif_Enz"/>
</dbReference>
<dbReference type="Gene3D" id="3.40.50.300">
    <property type="entry name" value="P-loop containing nucleotide triphosphate hydrolases"/>
    <property type="match status" value="1"/>
</dbReference>
<evidence type="ECO:0000313" key="3">
    <source>
        <dbReference type="Proteomes" id="UP001218218"/>
    </source>
</evidence>
<dbReference type="PANTHER" id="PTHR47396:SF1">
    <property type="entry name" value="ATP-DEPENDENT HELICASE IRC3-RELATED"/>
    <property type="match status" value="1"/>
</dbReference>
<proteinExistence type="predicted"/>
<dbReference type="Proteomes" id="UP001218218">
    <property type="component" value="Unassembled WGS sequence"/>
</dbReference>
<sequence length="761" mass="85814">MLIRSYRLPVWVRGQRLLHTPLKTWQEDAIQACLNEIHAGRTKVGIQLGTAQRHTLTGLMDRMLKNLDVKQLLVVAAQRADAGKLAERLSQDYPEWTADVYSRKIPKLSHADIFLTSYKNMEKDAKLKRSAENEAKKSDKKQKVAFVPRYEKSAVKAVILCDIDEYKPHSFDSFLSHLRPPCPPDEEPPPLPIIISTSSKEDLNSLRYLEFIETVAYRRTFLDDIQETWKCDALFSAVPTPLGLRKCTIRLESFFQPQGLSKVMRRPPIIKQVVKQWQDLAGDRKSTLVYCVDEPHVTKLALAFKQAGIDAREVMESWIGAKPGTEGHWLFQKQMADFKGGEFPVLLVSHGKEVVDVPEIDCVLMAAPAVDRNILASMISSGMRLSSETSKENCLIIEMVDGNITRCRGYSLKDLFQLPPQDIDKQPPSVLRERAQTKARLAFENAPPKPKAVVSPETDVELLPASGQLHEQATREHGDETLETVNRFKKRRWVLCAPGVYVYDCNARGHAILRQTEGDLYEAYWTTRRLLEGTDAKENAGVTHKLSVPGKLDDILAALADFMRNTPARPAFRKMKATPSQIELLKELYPVETMSHVVLEGKPMVRDAFFEWLSVGEASNAIARIRYRANADYPPFSYEEQVDVVKRIRINEGPGEKMAAKKAIAEEARARRREAHENQIAAHKRERELRELKARQKLEAEEAARENGEADIEAGDATPVESEKGENREAEIGKEEDGEVDSGKIAGRENEGGTQHDDKAG</sequence>
<evidence type="ECO:0000256" key="1">
    <source>
        <dbReference type="SAM" id="MobiDB-lite"/>
    </source>
</evidence>
<feature type="compositionally biased region" description="Basic and acidic residues" evidence="1">
    <location>
        <begin position="746"/>
        <end position="761"/>
    </location>
</feature>
<accession>A0AAD7ER66</accession>
<dbReference type="GO" id="GO:0005759">
    <property type="term" value="C:mitochondrial matrix"/>
    <property type="evidence" value="ECO:0007669"/>
    <property type="project" value="TreeGrafter"/>
</dbReference>
<protein>
    <submittedName>
        <fullName evidence="2">Uncharacterized protein</fullName>
    </submittedName>
</protein>
<feature type="region of interest" description="Disordered" evidence="1">
    <location>
        <begin position="699"/>
        <end position="761"/>
    </location>
</feature>
<dbReference type="AlphaFoldDB" id="A0AAD7ER66"/>
<reference evidence="2" key="1">
    <citation type="submission" date="2023-03" db="EMBL/GenBank/DDBJ databases">
        <title>Massive genome expansion in bonnet fungi (Mycena s.s.) driven by repeated elements and novel gene families across ecological guilds.</title>
        <authorList>
            <consortium name="Lawrence Berkeley National Laboratory"/>
            <person name="Harder C.B."/>
            <person name="Miyauchi S."/>
            <person name="Viragh M."/>
            <person name="Kuo A."/>
            <person name="Thoen E."/>
            <person name="Andreopoulos B."/>
            <person name="Lu D."/>
            <person name="Skrede I."/>
            <person name="Drula E."/>
            <person name="Henrissat B."/>
            <person name="Morin E."/>
            <person name="Kohler A."/>
            <person name="Barry K."/>
            <person name="LaButti K."/>
            <person name="Morin E."/>
            <person name="Salamov A."/>
            <person name="Lipzen A."/>
            <person name="Mereny Z."/>
            <person name="Hegedus B."/>
            <person name="Baldrian P."/>
            <person name="Stursova M."/>
            <person name="Weitz H."/>
            <person name="Taylor A."/>
            <person name="Grigoriev I.V."/>
            <person name="Nagy L.G."/>
            <person name="Martin F."/>
            <person name="Kauserud H."/>
        </authorList>
    </citation>
    <scope>NUCLEOTIDE SEQUENCE</scope>
    <source>
        <strain evidence="2">CBHHK002</strain>
    </source>
</reference>
<feature type="compositionally biased region" description="Basic and acidic residues" evidence="1">
    <location>
        <begin position="699"/>
        <end position="708"/>
    </location>
</feature>
<gene>
    <name evidence="2" type="ORF">DFH08DRAFT_870242</name>
</gene>
<name>A0AAD7ER66_9AGAR</name>
<dbReference type="InterPro" id="IPR027417">
    <property type="entry name" value="P-loop_NTPase"/>
</dbReference>